<dbReference type="Proteomes" id="UP000244223">
    <property type="component" value="Unassembled WGS sequence"/>
</dbReference>
<comment type="caution">
    <text evidence="4">The sequence shown here is derived from an EMBL/GenBank/DDBJ whole genome shotgun (WGS) entry which is preliminary data.</text>
</comment>
<organism evidence="4 5">
    <name type="scientific">Agitococcus lubricus</name>
    <dbReference type="NCBI Taxonomy" id="1077255"/>
    <lineage>
        <taxon>Bacteria</taxon>
        <taxon>Pseudomonadati</taxon>
        <taxon>Pseudomonadota</taxon>
        <taxon>Gammaproteobacteria</taxon>
        <taxon>Moraxellales</taxon>
        <taxon>Moraxellaceae</taxon>
        <taxon>Agitococcus</taxon>
    </lineage>
</organism>
<name>A0A2T5J093_9GAMM</name>
<dbReference type="RefSeq" id="WP_107865275.1">
    <property type="nucleotide sequence ID" value="NZ_QAON01000005.1"/>
</dbReference>
<dbReference type="OrthoDB" id="9803035at2"/>
<evidence type="ECO:0000259" key="3">
    <source>
        <dbReference type="SMART" id="SM00563"/>
    </source>
</evidence>
<dbReference type="PANTHER" id="PTHR22753:SF48">
    <property type="entry name" value="PHOSPHOLIPID_GLYCEROL ACYLTRANSFERASE DOMAIN-CONTAINING PROTEIN"/>
    <property type="match status" value="1"/>
</dbReference>
<proteinExistence type="predicted"/>
<gene>
    <name evidence="4" type="ORF">C8N29_10583</name>
</gene>
<sequence>MSNFHPLTFIPPQLKYLQAQLWLQKAWFDPVFVGLDNLDSTKPALYVGNHTLYGTLDGPLMVLGLLQHKGIFLRSLGDYIHFRIPLWRDVLWQNGCVAGTPENCRLLMEAKEHILVYPGGGREVMKNKGEQYQLVWKERTGFARMAMEQGYDIIPFAAVGADDAFDIHYDAQDFQQSALGRWLTKTGLSAKYFRHGDNFMPITTGVGLLPRPEKFYFAFGERINTQHWQVQADNKAAQWQVRTQVEDAIYGMMADLFKRREQDYATWPLWRRKLTKR</sequence>
<keyword evidence="2 4" id="KW-0012">Acyltransferase</keyword>
<dbReference type="InterPro" id="IPR002123">
    <property type="entry name" value="Plipid/glycerol_acylTrfase"/>
</dbReference>
<dbReference type="EMBL" id="QAON01000005">
    <property type="protein sequence ID" value="PTQ89759.1"/>
    <property type="molecule type" value="Genomic_DNA"/>
</dbReference>
<evidence type="ECO:0000313" key="5">
    <source>
        <dbReference type="Proteomes" id="UP000244223"/>
    </source>
</evidence>
<dbReference type="Pfam" id="PF03982">
    <property type="entry name" value="DAGAT"/>
    <property type="match status" value="1"/>
</dbReference>
<keyword evidence="5" id="KW-1185">Reference proteome</keyword>
<dbReference type="SMART" id="SM00563">
    <property type="entry name" value="PlsC"/>
    <property type="match status" value="1"/>
</dbReference>
<dbReference type="GO" id="GO:0008374">
    <property type="term" value="F:O-acyltransferase activity"/>
    <property type="evidence" value="ECO:0007669"/>
    <property type="project" value="InterPro"/>
</dbReference>
<reference evidence="4 5" key="1">
    <citation type="submission" date="2018-04" db="EMBL/GenBank/DDBJ databases">
        <title>Genomic Encyclopedia of Archaeal and Bacterial Type Strains, Phase II (KMG-II): from individual species to whole genera.</title>
        <authorList>
            <person name="Goeker M."/>
        </authorList>
    </citation>
    <scope>NUCLEOTIDE SEQUENCE [LARGE SCALE GENOMIC DNA]</scope>
    <source>
        <strain evidence="4 5">DSM 5822</strain>
    </source>
</reference>
<dbReference type="AlphaFoldDB" id="A0A2T5J093"/>
<evidence type="ECO:0000256" key="1">
    <source>
        <dbReference type="ARBA" id="ARBA00022679"/>
    </source>
</evidence>
<dbReference type="InterPro" id="IPR007130">
    <property type="entry name" value="DAGAT"/>
</dbReference>
<keyword evidence="1 4" id="KW-0808">Transferase</keyword>
<feature type="domain" description="Phospholipid/glycerol acyltransferase" evidence="3">
    <location>
        <begin position="44"/>
        <end position="161"/>
    </location>
</feature>
<evidence type="ECO:0000313" key="4">
    <source>
        <dbReference type="EMBL" id="PTQ89759.1"/>
    </source>
</evidence>
<dbReference type="GO" id="GO:0016020">
    <property type="term" value="C:membrane"/>
    <property type="evidence" value="ECO:0007669"/>
    <property type="project" value="TreeGrafter"/>
</dbReference>
<dbReference type="SUPFAM" id="SSF69593">
    <property type="entry name" value="Glycerol-3-phosphate (1)-acyltransferase"/>
    <property type="match status" value="1"/>
</dbReference>
<dbReference type="CDD" id="cd07987">
    <property type="entry name" value="LPLAT_MGAT-like"/>
    <property type="match status" value="1"/>
</dbReference>
<accession>A0A2T5J093</accession>
<protein>
    <submittedName>
        <fullName evidence="4">Diacylglycerol acyltransferase</fullName>
    </submittedName>
</protein>
<evidence type="ECO:0000256" key="2">
    <source>
        <dbReference type="ARBA" id="ARBA00023315"/>
    </source>
</evidence>
<dbReference type="PANTHER" id="PTHR22753">
    <property type="entry name" value="TRANSMEMBRANE PROTEIN 68"/>
    <property type="match status" value="1"/>
</dbReference>